<dbReference type="CDD" id="cd05930">
    <property type="entry name" value="A_NRPS"/>
    <property type="match status" value="1"/>
</dbReference>
<gene>
    <name evidence="7" type="ORF">J421_6060</name>
</gene>
<dbReference type="FunCoup" id="W0RTE5">
    <property type="interactions" value="30"/>
</dbReference>
<dbReference type="InterPro" id="IPR009081">
    <property type="entry name" value="PP-bd_ACP"/>
</dbReference>
<dbReference type="Pfam" id="PF00550">
    <property type="entry name" value="PP-binding"/>
    <property type="match status" value="1"/>
</dbReference>
<proteinExistence type="inferred from homology"/>
<dbReference type="InterPro" id="IPR036736">
    <property type="entry name" value="ACP-like_sf"/>
</dbReference>
<comment type="similarity">
    <text evidence="2">Belongs to the ATP-dependent AMP-binding enzyme family.</text>
</comment>
<dbReference type="OrthoDB" id="9770470at2"/>
<dbReference type="GO" id="GO:0009239">
    <property type="term" value="P:enterobactin biosynthetic process"/>
    <property type="evidence" value="ECO:0007669"/>
    <property type="project" value="TreeGrafter"/>
</dbReference>
<dbReference type="Pfam" id="PF13193">
    <property type="entry name" value="AMP-binding_C"/>
    <property type="match status" value="1"/>
</dbReference>
<evidence type="ECO:0000313" key="7">
    <source>
        <dbReference type="EMBL" id="AHG93595.1"/>
    </source>
</evidence>
<dbReference type="GO" id="GO:0047527">
    <property type="term" value="F:2,3-dihydroxybenzoate-serine ligase activity"/>
    <property type="evidence" value="ECO:0007669"/>
    <property type="project" value="TreeGrafter"/>
</dbReference>
<dbReference type="PROSITE" id="PS00455">
    <property type="entry name" value="AMP_BINDING"/>
    <property type="match status" value="1"/>
</dbReference>
<dbReference type="InterPro" id="IPR006162">
    <property type="entry name" value="Ppantetheine_attach_site"/>
</dbReference>
<evidence type="ECO:0000259" key="6">
    <source>
        <dbReference type="PROSITE" id="PS50075"/>
    </source>
</evidence>
<feature type="domain" description="Carrier" evidence="6">
    <location>
        <begin position="1042"/>
        <end position="1117"/>
    </location>
</feature>
<dbReference type="InterPro" id="IPR020806">
    <property type="entry name" value="PKS_PP-bd"/>
</dbReference>
<keyword evidence="8" id="KW-1185">Reference proteome</keyword>
<reference evidence="7 8" key="1">
    <citation type="journal article" date="2014" name="Genome Announc.">
        <title>Genome Sequence and Methylome of Soil Bacterium Gemmatirosa kalamazoonensis KBS708T, a Member of the Rarely Cultivated Gemmatimonadetes Phylum.</title>
        <authorList>
            <person name="Debruyn J.M."/>
            <person name="Radosevich M."/>
            <person name="Wommack K.E."/>
            <person name="Polson S.W."/>
            <person name="Hauser L.J."/>
            <person name="Fawaz M.N."/>
            <person name="Korlach J."/>
            <person name="Tsai Y.C."/>
        </authorList>
    </citation>
    <scope>NUCLEOTIDE SEQUENCE [LARGE SCALE GENOMIC DNA]</scope>
    <source>
        <strain evidence="7 8">KBS708</strain>
        <plasmid evidence="8">Plasmid 2</plasmid>
    </source>
</reference>
<dbReference type="CDD" id="cd19531">
    <property type="entry name" value="LCL_NRPS-like"/>
    <property type="match status" value="1"/>
</dbReference>
<dbReference type="SUPFAM" id="SSF56801">
    <property type="entry name" value="Acetyl-CoA synthetase-like"/>
    <property type="match status" value="1"/>
</dbReference>
<dbReference type="Proteomes" id="UP000019151">
    <property type="component" value="Plasmid 2"/>
</dbReference>
<dbReference type="PROSITE" id="PS00012">
    <property type="entry name" value="PHOSPHOPANTETHEINE"/>
    <property type="match status" value="1"/>
</dbReference>
<dbReference type="PANTHER" id="PTHR45527">
    <property type="entry name" value="NONRIBOSOMAL PEPTIDE SYNTHETASE"/>
    <property type="match status" value="1"/>
</dbReference>
<keyword evidence="7" id="KW-0614">Plasmid</keyword>
<dbReference type="SUPFAM" id="SSF47336">
    <property type="entry name" value="ACP-like"/>
    <property type="match status" value="1"/>
</dbReference>
<dbReference type="eggNOG" id="COG1020">
    <property type="taxonomic scope" value="Bacteria"/>
</dbReference>
<dbReference type="FunFam" id="1.10.1200.10:FF:000005">
    <property type="entry name" value="Nonribosomal peptide synthetase 1"/>
    <property type="match status" value="1"/>
</dbReference>
<dbReference type="InterPro" id="IPR045851">
    <property type="entry name" value="AMP-bd_C_sf"/>
</dbReference>
<dbReference type="InterPro" id="IPR010071">
    <property type="entry name" value="AA_adenyl_dom"/>
</dbReference>
<feature type="region of interest" description="Disordered" evidence="5">
    <location>
        <begin position="1306"/>
        <end position="1325"/>
    </location>
</feature>
<dbReference type="Pfam" id="PF00975">
    <property type="entry name" value="Thioesterase"/>
    <property type="match status" value="1"/>
</dbReference>
<dbReference type="Gene3D" id="1.10.1200.10">
    <property type="entry name" value="ACP-like"/>
    <property type="match status" value="1"/>
</dbReference>
<dbReference type="Pfam" id="PF00668">
    <property type="entry name" value="Condensation"/>
    <property type="match status" value="1"/>
</dbReference>
<dbReference type="PANTHER" id="PTHR45527:SF1">
    <property type="entry name" value="FATTY ACID SYNTHASE"/>
    <property type="match status" value="1"/>
</dbReference>
<evidence type="ECO:0000256" key="1">
    <source>
        <dbReference type="ARBA" id="ARBA00001957"/>
    </source>
</evidence>
<dbReference type="InterPro" id="IPR001242">
    <property type="entry name" value="Condensation_dom"/>
</dbReference>
<dbReference type="Pfam" id="PF00501">
    <property type="entry name" value="AMP-binding"/>
    <property type="match status" value="1"/>
</dbReference>
<dbReference type="InterPro" id="IPR000873">
    <property type="entry name" value="AMP-dep_synth/lig_dom"/>
</dbReference>
<dbReference type="FunFam" id="3.40.50.12780:FF:000012">
    <property type="entry name" value="Non-ribosomal peptide synthetase"/>
    <property type="match status" value="1"/>
</dbReference>
<accession>W0RTE5</accession>
<dbReference type="InParanoid" id="W0RTE5"/>
<dbReference type="InterPro" id="IPR029058">
    <property type="entry name" value="AB_hydrolase_fold"/>
</dbReference>
<evidence type="ECO:0000256" key="3">
    <source>
        <dbReference type="ARBA" id="ARBA00022450"/>
    </source>
</evidence>
<dbReference type="PROSITE" id="PS50075">
    <property type="entry name" value="CARRIER"/>
    <property type="match status" value="1"/>
</dbReference>
<evidence type="ECO:0000313" key="8">
    <source>
        <dbReference type="Proteomes" id="UP000019151"/>
    </source>
</evidence>
<dbReference type="FunFam" id="3.30.300.30:FF:000010">
    <property type="entry name" value="Enterobactin synthetase component F"/>
    <property type="match status" value="1"/>
</dbReference>
<dbReference type="InterPro" id="IPR001031">
    <property type="entry name" value="Thioesterase"/>
</dbReference>
<evidence type="ECO:0000256" key="5">
    <source>
        <dbReference type="SAM" id="MobiDB-lite"/>
    </source>
</evidence>
<dbReference type="InterPro" id="IPR020459">
    <property type="entry name" value="AMP-binding"/>
</dbReference>
<organism evidence="7 8">
    <name type="scientific">Gemmatirosa kalamazoonensis</name>
    <dbReference type="NCBI Taxonomy" id="861299"/>
    <lineage>
        <taxon>Bacteria</taxon>
        <taxon>Pseudomonadati</taxon>
        <taxon>Gemmatimonadota</taxon>
        <taxon>Gemmatimonadia</taxon>
        <taxon>Gemmatimonadales</taxon>
        <taxon>Gemmatimonadaceae</taxon>
        <taxon>Gemmatirosa</taxon>
    </lineage>
</organism>
<dbReference type="Gene3D" id="3.30.300.30">
    <property type="match status" value="1"/>
</dbReference>
<evidence type="ECO:0000256" key="2">
    <source>
        <dbReference type="ARBA" id="ARBA00006432"/>
    </source>
</evidence>
<dbReference type="FunFam" id="3.40.50.980:FF:000001">
    <property type="entry name" value="Non-ribosomal peptide synthetase"/>
    <property type="match status" value="1"/>
</dbReference>
<dbReference type="RefSeq" id="WP_025414892.1">
    <property type="nucleotide sequence ID" value="NZ_CP007130.1"/>
</dbReference>
<comment type="cofactor">
    <cofactor evidence="1">
        <name>pantetheine 4'-phosphate</name>
        <dbReference type="ChEBI" id="CHEBI:47942"/>
    </cofactor>
</comment>
<dbReference type="PRINTS" id="PR00154">
    <property type="entry name" value="AMPBINDING"/>
</dbReference>
<sequence length="1429" mass="155655">MSEGAPALDRALEERLAKMSPAKRALFLKAAGLPVDYAPPAARTGIPRRPAGTPAPLSFAQELLWLLQAANPGFFAYNAPRAYRLRGPLDVRALQRALDAHVERHEIYRSVVRATDDGPVQEVRPARPVTLRVEDLREAGEAVVADRARDVMREPFDLARDQLLRAALFRVGDDEHVLVLVSHHIASDGWSRGVMFRELAASYEAALADVDAELPPLPIQYGDFAAWQREHLSGERLERLLAFWRDTLAGAPHALELPTDRPLSGLPSAEGARVQALFPPELAAALKALARAHDATLFMTLLAAWQVLLARYTGQDDVLVGTPIAGRTRPEVEGLVGYFADTLVVRARLGGAPTFAEHLARVRETSLAAFDHQEVPYEKLVLELASARGGSTAPLFQSLFTLHDDRPERLGLAGVQVERFAADGGWTKADVSLSAADRADGLAVVLEYRTDAFDRDRMERMLDHLRTLLEGIVAAPDTPVTRLPLIGAAERARMDAWNDTAREYSHDSTLIARIEAAVDRVPNAIALQVGRETLTFAELDARANRLARRLKREGVGPGVGVALCFERSFELVVGQLAAMKAGGHYVPLDPDYPEDRIAYMLEDSAAPVVLTDRAHRGVLPPSATNVLELDACWPEIARESGDRLPNDAAPSDLAYVIYTSGSTGRPKGVMIPHRAVVNYVEWMQRAFPLRADDCVLQKAPASFDASIWEFFLPLVAGVRLLLAKPGGHQDPDYLMGTVTRDGVTIMQLVPSQLQMVLETPSAEALSRLRLLVSGGEALPGDLLARLDRIAPVKLTNLYGPTECTVYATSWTHDPRVDGPHDGSPVPIGRPIDNARVYVVHPDTLERQPLGIPGELLIGGVQVARGYRNRAELTAEKFIRDPFGTRDSGLGTREGEASESRVPSPESRVYRTGDLARLRADGIVEYLGRIDNQVKLRGFRIELGEIEEALARHRAVRQCVVLLREDVPGDKRLVAYVAYQPGAADDAAALREFLRAQLPEYMVPAVFVALDAIPLNANGKADRRALPAPAGAESTGSATPYAPPRTTLEHELVEIWESLLRHRPIGIHDDFFAVGGHSLLAMRMLVEIERVRGHRLAVATLFEHSTIEALARVLAGEVEAAGEPPLVVLNPDAAGTPLVFVHGDVRGGGWYCRRLARYLPERPLIVLPTVRPDAPHGTEAPATIEAMARRHVAELRRVRPHGPYLVGGFCVGGLVAYEIAQQLAAAGERVELLVLVDTAALNAPFRRLVPLLAAVDALTPSARRLDRRAGILRSARYYRGRVVDVARRPLGEQLAWVSRNVRRRLAGTRPNGVPNAAPAAAPDGAPPVDARLGEDERLMGAGAAGPGLATLLHQQRAAVAYVQRPYAGAVHVVWASEVLGARRDPTRGWGRLVRGVRVSEVPSSHVGLITRHLPAFAERLAAVVRDADRS</sequence>
<feature type="region of interest" description="Disordered" evidence="5">
    <location>
        <begin position="883"/>
        <end position="905"/>
    </location>
</feature>
<dbReference type="Gene3D" id="3.30.559.10">
    <property type="entry name" value="Chloramphenicol acetyltransferase-like domain"/>
    <property type="match status" value="1"/>
</dbReference>
<keyword evidence="4" id="KW-0597">Phosphoprotein</keyword>
<dbReference type="Gene3D" id="2.30.38.10">
    <property type="entry name" value="Luciferase, Domain 3"/>
    <property type="match status" value="1"/>
</dbReference>
<dbReference type="EMBL" id="CP007130">
    <property type="protein sequence ID" value="AHG93595.1"/>
    <property type="molecule type" value="Genomic_DNA"/>
</dbReference>
<dbReference type="Gene3D" id="3.40.50.1820">
    <property type="entry name" value="alpha/beta hydrolase"/>
    <property type="match status" value="1"/>
</dbReference>
<dbReference type="GO" id="GO:0005829">
    <property type="term" value="C:cytosol"/>
    <property type="evidence" value="ECO:0007669"/>
    <property type="project" value="TreeGrafter"/>
</dbReference>
<dbReference type="SMART" id="SM00823">
    <property type="entry name" value="PKS_PP"/>
    <property type="match status" value="1"/>
</dbReference>
<dbReference type="InterPro" id="IPR023213">
    <property type="entry name" value="CAT-like_dom_sf"/>
</dbReference>
<dbReference type="SUPFAM" id="SSF52777">
    <property type="entry name" value="CoA-dependent acyltransferases"/>
    <property type="match status" value="2"/>
</dbReference>
<dbReference type="InterPro" id="IPR025110">
    <property type="entry name" value="AMP-bd_C"/>
</dbReference>
<name>W0RTE5_9BACT</name>
<dbReference type="GO" id="GO:0043041">
    <property type="term" value="P:amino acid activation for nonribosomal peptide biosynthetic process"/>
    <property type="evidence" value="ECO:0007669"/>
    <property type="project" value="TreeGrafter"/>
</dbReference>
<dbReference type="GO" id="GO:0031177">
    <property type="term" value="F:phosphopantetheine binding"/>
    <property type="evidence" value="ECO:0007669"/>
    <property type="project" value="InterPro"/>
</dbReference>
<evidence type="ECO:0000256" key="4">
    <source>
        <dbReference type="ARBA" id="ARBA00022553"/>
    </source>
</evidence>
<dbReference type="HOGENOM" id="CLU_000022_2_13_0"/>
<dbReference type="Gene3D" id="3.40.50.980">
    <property type="match status" value="2"/>
</dbReference>
<dbReference type="GO" id="GO:0009366">
    <property type="term" value="C:enterobactin synthetase complex"/>
    <property type="evidence" value="ECO:0007669"/>
    <property type="project" value="TreeGrafter"/>
</dbReference>
<dbReference type="SUPFAM" id="SSF53474">
    <property type="entry name" value="alpha/beta-Hydrolases"/>
    <property type="match status" value="1"/>
</dbReference>
<dbReference type="NCBIfam" id="TIGR01733">
    <property type="entry name" value="AA-adenyl-dom"/>
    <property type="match status" value="1"/>
</dbReference>
<geneLocation type="plasmid" evidence="7 8">
    <name>2</name>
</geneLocation>
<dbReference type="InterPro" id="IPR020845">
    <property type="entry name" value="AMP-binding_CS"/>
</dbReference>
<protein>
    <submittedName>
        <fullName evidence="7">Amino acid adenylation domain protein</fullName>
    </submittedName>
</protein>
<feature type="compositionally biased region" description="Low complexity" evidence="5">
    <location>
        <begin position="1309"/>
        <end position="1325"/>
    </location>
</feature>
<dbReference type="KEGG" id="gba:J421_6060"/>
<dbReference type="Gene3D" id="3.30.559.30">
    <property type="entry name" value="Nonribosomal peptide synthetase, condensation domain"/>
    <property type="match status" value="1"/>
</dbReference>
<keyword evidence="3" id="KW-0596">Phosphopantetheine</keyword>
<dbReference type="PATRIC" id="fig|861299.3.peg.6114"/>